<accession>A0AAW0CUM2</accession>
<evidence type="ECO:0000313" key="3">
    <source>
        <dbReference type="EMBL" id="KAK7042590.1"/>
    </source>
</evidence>
<dbReference type="EMBL" id="JAWWNJ010000013">
    <property type="protein sequence ID" value="KAK7042594.1"/>
    <property type="molecule type" value="Genomic_DNA"/>
</dbReference>
<evidence type="ECO:0000313" key="2">
    <source>
        <dbReference type="EMBL" id="KAK7042585.1"/>
    </source>
</evidence>
<evidence type="ECO:0000313" key="5">
    <source>
        <dbReference type="Proteomes" id="UP001362999"/>
    </source>
</evidence>
<evidence type="ECO:0000313" key="4">
    <source>
        <dbReference type="EMBL" id="KAK7042594.1"/>
    </source>
</evidence>
<evidence type="ECO:0000256" key="1">
    <source>
        <dbReference type="SAM" id="MobiDB-lite"/>
    </source>
</evidence>
<feature type="compositionally biased region" description="Low complexity" evidence="1">
    <location>
        <begin position="179"/>
        <end position="188"/>
    </location>
</feature>
<dbReference type="Proteomes" id="UP001362999">
    <property type="component" value="Unassembled WGS sequence"/>
</dbReference>
<protein>
    <submittedName>
        <fullName evidence="4">Uncharacterized protein</fullName>
    </submittedName>
</protein>
<gene>
    <name evidence="2" type="ORF">R3P38DRAFT_3179136</name>
    <name evidence="3" type="ORF">R3P38DRAFT_3179139</name>
    <name evidence="4" type="ORF">R3P38DRAFT_3179142</name>
</gene>
<dbReference type="EMBL" id="JAWWNJ010000013">
    <property type="protein sequence ID" value="KAK7042585.1"/>
    <property type="molecule type" value="Genomic_DNA"/>
</dbReference>
<sequence length="294" mass="32009">MLAVLQANLVSTTSSFDFVPPRLTVAFSLKSNHSPRHIPAANLKWLVTASSRNILTPALAYRPTDFDLVANESAYSEGRNEDEGLSTQKDIHTHRLCLHTDIAADARYDPPTPPSLSPANLIPPSPARTRLQRRDERLHLKTPVLPAPPIHRSPAHAAAGLSPRSPMYYKQLHNVLSNPSVSADLAPSSPSPPSSLTRRRRPAPHDINAVATNGKQISTNNQMLDPALPTRASALLALPTQPPPPPTREPNLRETRSAVPARSPVERSCKAVSPKIQVSKGLFLNASRRYLDTS</sequence>
<keyword evidence="5" id="KW-1185">Reference proteome</keyword>
<feature type="compositionally biased region" description="Pro residues" evidence="1">
    <location>
        <begin position="110"/>
        <end position="126"/>
    </location>
</feature>
<organism evidence="4 5">
    <name type="scientific">Favolaschia claudopus</name>
    <dbReference type="NCBI Taxonomy" id="2862362"/>
    <lineage>
        <taxon>Eukaryota</taxon>
        <taxon>Fungi</taxon>
        <taxon>Dikarya</taxon>
        <taxon>Basidiomycota</taxon>
        <taxon>Agaricomycotina</taxon>
        <taxon>Agaricomycetes</taxon>
        <taxon>Agaricomycetidae</taxon>
        <taxon>Agaricales</taxon>
        <taxon>Marasmiineae</taxon>
        <taxon>Mycenaceae</taxon>
        <taxon>Favolaschia</taxon>
    </lineage>
</organism>
<feature type="region of interest" description="Disordered" evidence="1">
    <location>
        <begin position="179"/>
        <end position="203"/>
    </location>
</feature>
<feature type="region of interest" description="Disordered" evidence="1">
    <location>
        <begin position="238"/>
        <end position="266"/>
    </location>
</feature>
<proteinExistence type="predicted"/>
<dbReference type="EMBL" id="JAWWNJ010000013">
    <property type="protein sequence ID" value="KAK7042590.1"/>
    <property type="molecule type" value="Genomic_DNA"/>
</dbReference>
<feature type="region of interest" description="Disordered" evidence="1">
    <location>
        <begin position="105"/>
        <end position="127"/>
    </location>
</feature>
<comment type="caution">
    <text evidence="4">The sequence shown here is derived from an EMBL/GenBank/DDBJ whole genome shotgun (WGS) entry which is preliminary data.</text>
</comment>
<name>A0AAW0CUM2_9AGAR</name>
<reference evidence="4 5" key="1">
    <citation type="journal article" date="2024" name="J Genomics">
        <title>Draft genome sequencing and assembly of Favolaschia claudopus CIRM-BRFM 2984 isolated from oak limbs.</title>
        <authorList>
            <person name="Navarro D."/>
            <person name="Drula E."/>
            <person name="Chaduli D."/>
            <person name="Cazenave R."/>
            <person name="Ahrendt S."/>
            <person name="Wang J."/>
            <person name="Lipzen A."/>
            <person name="Daum C."/>
            <person name="Barry K."/>
            <person name="Grigoriev I.V."/>
            <person name="Favel A."/>
            <person name="Rosso M.N."/>
            <person name="Martin F."/>
        </authorList>
    </citation>
    <scope>NUCLEOTIDE SEQUENCE [LARGE SCALE GENOMIC DNA]</scope>
    <source>
        <strain evidence="4 5">CIRM-BRFM 2984</strain>
    </source>
</reference>
<dbReference type="AlphaFoldDB" id="A0AAW0CUM2"/>